<organism evidence="9 10">
    <name type="scientific">Methylocystis borbori</name>
    <dbReference type="NCBI Taxonomy" id="3118750"/>
    <lineage>
        <taxon>Bacteria</taxon>
        <taxon>Pseudomonadati</taxon>
        <taxon>Pseudomonadota</taxon>
        <taxon>Alphaproteobacteria</taxon>
        <taxon>Hyphomicrobiales</taxon>
        <taxon>Methylocystaceae</taxon>
        <taxon>Methylocystis</taxon>
    </lineage>
</organism>
<dbReference type="Pfam" id="PF00005">
    <property type="entry name" value="ABC_tran"/>
    <property type="match status" value="1"/>
</dbReference>
<dbReference type="InterPro" id="IPR003593">
    <property type="entry name" value="AAA+_ATPase"/>
</dbReference>
<keyword evidence="2" id="KW-0813">Transport</keyword>
<dbReference type="InterPro" id="IPR005895">
    <property type="entry name" value="ABC_transptr_haem_export_CcmA"/>
</dbReference>
<keyword evidence="10" id="KW-1185">Reference proteome</keyword>
<dbReference type="EMBL" id="JAZHYN010000043">
    <property type="protein sequence ID" value="MEF3367471.1"/>
    <property type="molecule type" value="Genomic_DNA"/>
</dbReference>
<evidence type="ECO:0000256" key="6">
    <source>
        <dbReference type="ARBA" id="ARBA00022967"/>
    </source>
</evidence>
<accession>A0ABU7XJA9</accession>
<keyword evidence="3" id="KW-0547">Nucleotide-binding</keyword>
<dbReference type="Gene3D" id="3.40.50.300">
    <property type="entry name" value="P-loop containing nucleotide triphosphate hydrolases"/>
    <property type="match status" value="1"/>
</dbReference>
<evidence type="ECO:0000256" key="2">
    <source>
        <dbReference type="ARBA" id="ARBA00022448"/>
    </source>
</evidence>
<protein>
    <submittedName>
        <fullName evidence="9">Heme ABC exporter ATP-binding protein CcmA</fullName>
    </submittedName>
</protein>
<dbReference type="InterPro" id="IPR017871">
    <property type="entry name" value="ABC_transporter-like_CS"/>
</dbReference>
<dbReference type="SUPFAM" id="SSF52540">
    <property type="entry name" value="P-loop containing nucleoside triphosphate hydrolases"/>
    <property type="match status" value="1"/>
</dbReference>
<name>A0ABU7XJA9_9HYPH</name>
<dbReference type="PROSITE" id="PS50893">
    <property type="entry name" value="ABC_TRANSPORTER_2"/>
    <property type="match status" value="1"/>
</dbReference>
<gene>
    <name evidence="9" type="primary">ccmA</name>
    <name evidence="9" type="ORF">V3H18_13100</name>
</gene>
<reference evidence="9 10" key="1">
    <citation type="submission" date="2024-02" db="EMBL/GenBank/DDBJ databases">
        <authorList>
            <person name="Grouzdev D."/>
        </authorList>
    </citation>
    <scope>NUCLEOTIDE SEQUENCE [LARGE SCALE GENOMIC DNA]</scope>
    <source>
        <strain evidence="9 10">9N</strain>
    </source>
</reference>
<dbReference type="Proteomes" id="UP001350748">
    <property type="component" value="Unassembled WGS sequence"/>
</dbReference>
<dbReference type="SMART" id="SM00382">
    <property type="entry name" value="AAA"/>
    <property type="match status" value="1"/>
</dbReference>
<dbReference type="PANTHER" id="PTHR43499:SF1">
    <property type="entry name" value="ABC TRANSPORTER I FAMILY MEMBER 1"/>
    <property type="match status" value="1"/>
</dbReference>
<evidence type="ECO:0000256" key="4">
    <source>
        <dbReference type="ARBA" id="ARBA00022748"/>
    </source>
</evidence>
<evidence type="ECO:0000259" key="8">
    <source>
        <dbReference type="PROSITE" id="PS50893"/>
    </source>
</evidence>
<evidence type="ECO:0000256" key="5">
    <source>
        <dbReference type="ARBA" id="ARBA00022840"/>
    </source>
</evidence>
<evidence type="ECO:0000256" key="7">
    <source>
        <dbReference type="ARBA" id="ARBA00023136"/>
    </source>
</evidence>
<evidence type="ECO:0000256" key="3">
    <source>
        <dbReference type="ARBA" id="ARBA00022741"/>
    </source>
</evidence>
<keyword evidence="5 9" id="KW-0067">ATP-binding</keyword>
<dbReference type="NCBIfam" id="TIGR01189">
    <property type="entry name" value="ccmA"/>
    <property type="match status" value="1"/>
</dbReference>
<sequence length="221" mass="22927">MSEPSVHRPHAERHANLRLKVENLAAARGGRLVLRGISFSLSGGEALLVTGPNGVGKSTLLRAIAGLLPLAGGVAALEGGAPGAELPQQAHYLAHADGLKAALTVRENLDFWGRYLARGTEGRSRSTKEALDVVGLGHAAEAPFGVLSAGQKRRAALARLLVAFRPLWLLDEPLTALDKASRARFAAAMRDHCALGGLIVAATHEPLGLEEAAELALGSAG</sequence>
<dbReference type="RefSeq" id="WP_332082517.1">
    <property type="nucleotide sequence ID" value="NZ_JAZHYN010000043.1"/>
</dbReference>
<comment type="similarity">
    <text evidence="1">Belongs to the ABC transporter superfamily.</text>
</comment>
<evidence type="ECO:0000256" key="1">
    <source>
        <dbReference type="ARBA" id="ARBA00005417"/>
    </source>
</evidence>
<evidence type="ECO:0000313" key="9">
    <source>
        <dbReference type="EMBL" id="MEF3367471.1"/>
    </source>
</evidence>
<dbReference type="InterPro" id="IPR003439">
    <property type="entry name" value="ABC_transporter-like_ATP-bd"/>
</dbReference>
<proteinExistence type="inferred from homology"/>
<keyword evidence="7" id="KW-0472">Membrane</keyword>
<dbReference type="PROSITE" id="PS00211">
    <property type="entry name" value="ABC_TRANSPORTER_1"/>
    <property type="match status" value="1"/>
</dbReference>
<comment type="caution">
    <text evidence="9">The sequence shown here is derived from an EMBL/GenBank/DDBJ whole genome shotgun (WGS) entry which is preliminary data.</text>
</comment>
<evidence type="ECO:0000313" key="10">
    <source>
        <dbReference type="Proteomes" id="UP001350748"/>
    </source>
</evidence>
<keyword evidence="4" id="KW-0201">Cytochrome c-type biogenesis</keyword>
<dbReference type="GO" id="GO:0005524">
    <property type="term" value="F:ATP binding"/>
    <property type="evidence" value="ECO:0007669"/>
    <property type="project" value="UniProtKB-KW"/>
</dbReference>
<keyword evidence="6" id="KW-1278">Translocase</keyword>
<dbReference type="PANTHER" id="PTHR43499">
    <property type="entry name" value="ABC TRANSPORTER I FAMILY MEMBER 1"/>
    <property type="match status" value="1"/>
</dbReference>
<feature type="domain" description="ABC transporter" evidence="8">
    <location>
        <begin position="19"/>
        <end position="220"/>
    </location>
</feature>
<dbReference type="InterPro" id="IPR027417">
    <property type="entry name" value="P-loop_NTPase"/>
</dbReference>